<dbReference type="PANTHER" id="PTHR30193:SF1">
    <property type="entry name" value="ABC TRANSPORTER PERMEASE PROTEIN YESP-RELATED"/>
    <property type="match status" value="1"/>
</dbReference>
<keyword evidence="2 7" id="KW-0813">Transport</keyword>
<gene>
    <name evidence="9" type="ORF">Cba03nite_40130</name>
</gene>
<evidence type="ECO:0000256" key="4">
    <source>
        <dbReference type="ARBA" id="ARBA00022692"/>
    </source>
</evidence>
<dbReference type="InterPro" id="IPR035906">
    <property type="entry name" value="MetI-like_sf"/>
</dbReference>
<dbReference type="Pfam" id="PF00528">
    <property type="entry name" value="BPD_transp_1"/>
    <property type="match status" value="1"/>
</dbReference>
<evidence type="ECO:0000256" key="5">
    <source>
        <dbReference type="ARBA" id="ARBA00022989"/>
    </source>
</evidence>
<dbReference type="AlphaFoldDB" id="A0A8J3JHE9"/>
<keyword evidence="10" id="KW-1185">Reference proteome</keyword>
<evidence type="ECO:0000259" key="8">
    <source>
        <dbReference type="PROSITE" id="PS50928"/>
    </source>
</evidence>
<keyword evidence="5 7" id="KW-1133">Transmembrane helix</keyword>
<dbReference type="Gene3D" id="1.10.3720.10">
    <property type="entry name" value="MetI-like"/>
    <property type="match status" value="1"/>
</dbReference>
<keyword evidence="6 7" id="KW-0472">Membrane</keyword>
<keyword evidence="4 7" id="KW-0812">Transmembrane</keyword>
<dbReference type="GO" id="GO:0055085">
    <property type="term" value="P:transmembrane transport"/>
    <property type="evidence" value="ECO:0007669"/>
    <property type="project" value="InterPro"/>
</dbReference>
<keyword evidence="3" id="KW-1003">Cell membrane</keyword>
<accession>A0A8J3JHE9</accession>
<proteinExistence type="inferred from homology"/>
<dbReference type="Proteomes" id="UP000601223">
    <property type="component" value="Unassembled WGS sequence"/>
</dbReference>
<evidence type="ECO:0000256" key="2">
    <source>
        <dbReference type="ARBA" id="ARBA00022448"/>
    </source>
</evidence>
<name>A0A8J3JHE9_9ACTN</name>
<dbReference type="RefSeq" id="WP_203748376.1">
    <property type="nucleotide sequence ID" value="NZ_JBHTGC010000001.1"/>
</dbReference>
<reference evidence="9 10" key="1">
    <citation type="submission" date="2021-01" db="EMBL/GenBank/DDBJ databases">
        <title>Whole genome shotgun sequence of Catellatospora bangladeshensis NBRC 107357.</title>
        <authorList>
            <person name="Komaki H."/>
            <person name="Tamura T."/>
        </authorList>
    </citation>
    <scope>NUCLEOTIDE SEQUENCE [LARGE SCALE GENOMIC DNA]</scope>
    <source>
        <strain evidence="9 10">NBRC 107357</strain>
    </source>
</reference>
<feature type="transmembrane region" description="Helical" evidence="7">
    <location>
        <begin position="146"/>
        <end position="170"/>
    </location>
</feature>
<evidence type="ECO:0000313" key="9">
    <source>
        <dbReference type="EMBL" id="GIF82664.1"/>
    </source>
</evidence>
<comment type="subcellular location">
    <subcellularLocation>
        <location evidence="1 7">Cell membrane</location>
        <topology evidence="1 7">Multi-pass membrane protein</topology>
    </subcellularLocation>
</comment>
<feature type="transmembrane region" description="Helical" evidence="7">
    <location>
        <begin position="7"/>
        <end position="30"/>
    </location>
</feature>
<evidence type="ECO:0000256" key="7">
    <source>
        <dbReference type="RuleBase" id="RU363032"/>
    </source>
</evidence>
<dbReference type="PROSITE" id="PS50928">
    <property type="entry name" value="ABC_TM1"/>
    <property type="match status" value="1"/>
</dbReference>
<dbReference type="PANTHER" id="PTHR30193">
    <property type="entry name" value="ABC TRANSPORTER PERMEASE PROTEIN"/>
    <property type="match status" value="1"/>
</dbReference>
<dbReference type="InterPro" id="IPR000515">
    <property type="entry name" value="MetI-like"/>
</dbReference>
<comment type="similarity">
    <text evidence="7">Belongs to the binding-protein-dependent transport system permease family.</text>
</comment>
<dbReference type="CDD" id="cd06261">
    <property type="entry name" value="TM_PBP2"/>
    <property type="match status" value="1"/>
</dbReference>
<evidence type="ECO:0000256" key="3">
    <source>
        <dbReference type="ARBA" id="ARBA00022475"/>
    </source>
</evidence>
<organism evidence="9 10">
    <name type="scientific">Catellatospora bangladeshensis</name>
    <dbReference type="NCBI Taxonomy" id="310355"/>
    <lineage>
        <taxon>Bacteria</taxon>
        <taxon>Bacillati</taxon>
        <taxon>Actinomycetota</taxon>
        <taxon>Actinomycetes</taxon>
        <taxon>Micromonosporales</taxon>
        <taxon>Micromonosporaceae</taxon>
        <taxon>Catellatospora</taxon>
    </lineage>
</organism>
<dbReference type="GO" id="GO:0005886">
    <property type="term" value="C:plasma membrane"/>
    <property type="evidence" value="ECO:0007669"/>
    <property type="project" value="UniProtKB-SubCell"/>
</dbReference>
<sequence>MAGYGFLAPWLVGFFGLTVGPMAVSLYLAFTRYDIFTPPEWAGFANFTRMFTDDPIFLRSAKVTLEYVLIGTPVKLAAALAVALLLNSITRGSGFFRSAFYTPSLIGASVSVAIVWRAMFAGDGPVDTSLKSLGLDLGGWVGDVDLAIPMMIILVVWQFGAPMVIFLAGLKQVPTELYEAAEVDGAGPVHRFWKVTVPMLSPVIFFNLLLETIHAFQVFGSAFIISNGSGAPGGQLNFITLYMYKRGFADMQMGYAAAIAWIVLVAVAIIAAIMFRSARSWVYYAGDQR</sequence>
<dbReference type="InterPro" id="IPR051393">
    <property type="entry name" value="ABC_transporter_permease"/>
</dbReference>
<feature type="transmembrane region" description="Helical" evidence="7">
    <location>
        <begin position="98"/>
        <end position="119"/>
    </location>
</feature>
<dbReference type="EMBL" id="BONF01000023">
    <property type="protein sequence ID" value="GIF82664.1"/>
    <property type="molecule type" value="Genomic_DNA"/>
</dbReference>
<feature type="transmembrane region" description="Helical" evidence="7">
    <location>
        <begin position="67"/>
        <end position="86"/>
    </location>
</feature>
<protein>
    <submittedName>
        <fullName evidence="9">Sugar ABC transporter permease</fullName>
    </submittedName>
</protein>
<feature type="domain" description="ABC transmembrane type-1" evidence="8">
    <location>
        <begin position="61"/>
        <end position="274"/>
    </location>
</feature>
<comment type="caution">
    <text evidence="9">The sequence shown here is derived from an EMBL/GenBank/DDBJ whole genome shotgun (WGS) entry which is preliminary data.</text>
</comment>
<feature type="transmembrane region" description="Helical" evidence="7">
    <location>
        <begin position="253"/>
        <end position="275"/>
    </location>
</feature>
<dbReference type="SUPFAM" id="SSF161098">
    <property type="entry name" value="MetI-like"/>
    <property type="match status" value="1"/>
</dbReference>
<evidence type="ECO:0000313" key="10">
    <source>
        <dbReference type="Proteomes" id="UP000601223"/>
    </source>
</evidence>
<evidence type="ECO:0000256" key="6">
    <source>
        <dbReference type="ARBA" id="ARBA00023136"/>
    </source>
</evidence>
<evidence type="ECO:0000256" key="1">
    <source>
        <dbReference type="ARBA" id="ARBA00004651"/>
    </source>
</evidence>